<dbReference type="GO" id="GO:0047560">
    <property type="term" value="F:3-dehydrosphinganine reductase activity"/>
    <property type="evidence" value="ECO:0007669"/>
    <property type="project" value="UniProtKB-EC"/>
</dbReference>
<dbReference type="InterPro" id="IPR045022">
    <property type="entry name" value="KDSR-like"/>
</dbReference>
<sequence length="313" mass="34400">MRGKTVFIAGGSAGLGKEIAKQLAAQGADITIFARGQGQLDEAKKEILAERIYLAQTVHAVSIDLGDASKVQDAFKSQDRLPDVLYCVAGGTTHGFFTDLDARDLESCMKKNYFTAAYTAQSILRLWTEDDKAAKTTSQRLRQIIFITSAAAFLGVPGYAAYTASKCAVRALADTLRMEVLRHPDKVSTYTVHCAFPSTFITEAFVEEQKMKPELTKRIEGTLAPIEELEKQYPSATRVAEGIIAGVSRGDFAICDDSPDTSYLFASMIGPSPKRGLGVVDTFLAAYAGWFITPRWRRGWEKMCKREALRARL</sequence>
<protein>
    <recommendedName>
        <fullName evidence="9">3-dehydrosphinganine reductase</fullName>
        <ecNumber evidence="9">1.1.1.102</ecNumber>
    </recommendedName>
</protein>
<keyword evidence="5" id="KW-0521">NADP</keyword>
<dbReference type="EC" id="1.1.1.102" evidence="9"/>
<proteinExistence type="predicted"/>
<dbReference type="SUPFAM" id="SSF51735">
    <property type="entry name" value="NAD(P)-binding Rossmann-fold domains"/>
    <property type="match status" value="1"/>
</dbReference>
<evidence type="ECO:0000256" key="4">
    <source>
        <dbReference type="ARBA" id="ARBA00022824"/>
    </source>
</evidence>
<dbReference type="PRINTS" id="PR00081">
    <property type="entry name" value="GDHRDH"/>
</dbReference>
<comment type="subcellular location">
    <subcellularLocation>
        <location evidence="1">Endoplasmic reticulum</location>
    </subcellularLocation>
</comment>
<dbReference type="Gene3D" id="3.40.50.720">
    <property type="entry name" value="NAD(P)-binding Rossmann-like Domain"/>
    <property type="match status" value="1"/>
</dbReference>
<evidence type="ECO:0000256" key="6">
    <source>
        <dbReference type="ARBA" id="ARBA00022919"/>
    </source>
</evidence>
<comment type="function">
    <text evidence="10">Catalyzes the reduction of 3'-oxosphinganine (3-ketodihydrosphingosine/KDS) to sphinganine (dihydrosphingosine/DHS), the second step of de novo sphingolipid biosynthesis.</text>
</comment>
<accession>A0A9P4S8X8</accession>
<organism evidence="12 13">
    <name type="scientific">Patellaria atrata CBS 101060</name>
    <dbReference type="NCBI Taxonomy" id="1346257"/>
    <lineage>
        <taxon>Eukaryota</taxon>
        <taxon>Fungi</taxon>
        <taxon>Dikarya</taxon>
        <taxon>Ascomycota</taxon>
        <taxon>Pezizomycotina</taxon>
        <taxon>Dothideomycetes</taxon>
        <taxon>Dothideomycetes incertae sedis</taxon>
        <taxon>Patellariales</taxon>
        <taxon>Patellariaceae</taxon>
        <taxon>Patellaria</taxon>
    </lineage>
</organism>
<evidence type="ECO:0000256" key="7">
    <source>
        <dbReference type="ARBA" id="ARBA00023002"/>
    </source>
</evidence>
<dbReference type="PANTHER" id="PTHR43550:SF3">
    <property type="entry name" value="3-KETODIHYDROSPHINGOSINE REDUCTASE"/>
    <property type="match status" value="1"/>
</dbReference>
<name>A0A9P4S8X8_9PEZI</name>
<keyword evidence="8" id="KW-0443">Lipid metabolism</keyword>
<comment type="caution">
    <text evidence="12">The sequence shown here is derived from an EMBL/GenBank/DDBJ whole genome shotgun (WGS) entry which is preliminary data.</text>
</comment>
<dbReference type="Proteomes" id="UP000799429">
    <property type="component" value="Unassembled WGS sequence"/>
</dbReference>
<keyword evidence="13" id="KW-1185">Reference proteome</keyword>
<dbReference type="InterPro" id="IPR002347">
    <property type="entry name" value="SDR_fam"/>
</dbReference>
<dbReference type="GO" id="GO:0006666">
    <property type="term" value="P:3-keto-sphinganine metabolic process"/>
    <property type="evidence" value="ECO:0007669"/>
    <property type="project" value="InterPro"/>
</dbReference>
<evidence type="ECO:0000256" key="5">
    <source>
        <dbReference type="ARBA" id="ARBA00022857"/>
    </source>
</evidence>
<evidence type="ECO:0000256" key="1">
    <source>
        <dbReference type="ARBA" id="ARBA00004240"/>
    </source>
</evidence>
<comment type="pathway">
    <text evidence="2">Lipid metabolism; sphingolipid metabolism.</text>
</comment>
<evidence type="ECO:0000256" key="2">
    <source>
        <dbReference type="ARBA" id="ARBA00004760"/>
    </source>
</evidence>
<dbReference type="Pfam" id="PF00106">
    <property type="entry name" value="adh_short"/>
    <property type="match status" value="1"/>
</dbReference>
<keyword evidence="6" id="KW-0746">Sphingolipid metabolism</keyword>
<dbReference type="InterPro" id="IPR036291">
    <property type="entry name" value="NAD(P)-bd_dom_sf"/>
</dbReference>
<dbReference type="EMBL" id="MU006097">
    <property type="protein sequence ID" value="KAF2838261.1"/>
    <property type="molecule type" value="Genomic_DNA"/>
</dbReference>
<comment type="pathway">
    <text evidence="3">Sphingolipid metabolism.</text>
</comment>
<evidence type="ECO:0000256" key="10">
    <source>
        <dbReference type="ARBA" id="ARBA00044737"/>
    </source>
</evidence>
<evidence type="ECO:0000256" key="11">
    <source>
        <dbReference type="ARBA" id="ARBA00048930"/>
    </source>
</evidence>
<dbReference type="OrthoDB" id="10267115at2759"/>
<keyword evidence="7" id="KW-0560">Oxidoreductase</keyword>
<evidence type="ECO:0000256" key="9">
    <source>
        <dbReference type="ARBA" id="ARBA00026112"/>
    </source>
</evidence>
<reference evidence="12" key="1">
    <citation type="journal article" date="2020" name="Stud. Mycol.">
        <title>101 Dothideomycetes genomes: a test case for predicting lifestyles and emergence of pathogens.</title>
        <authorList>
            <person name="Haridas S."/>
            <person name="Albert R."/>
            <person name="Binder M."/>
            <person name="Bloem J."/>
            <person name="Labutti K."/>
            <person name="Salamov A."/>
            <person name="Andreopoulos B."/>
            <person name="Baker S."/>
            <person name="Barry K."/>
            <person name="Bills G."/>
            <person name="Bluhm B."/>
            <person name="Cannon C."/>
            <person name="Castanera R."/>
            <person name="Culley D."/>
            <person name="Daum C."/>
            <person name="Ezra D."/>
            <person name="Gonzalez J."/>
            <person name="Henrissat B."/>
            <person name="Kuo A."/>
            <person name="Liang C."/>
            <person name="Lipzen A."/>
            <person name="Lutzoni F."/>
            <person name="Magnuson J."/>
            <person name="Mondo S."/>
            <person name="Nolan M."/>
            <person name="Ohm R."/>
            <person name="Pangilinan J."/>
            <person name="Park H.-J."/>
            <person name="Ramirez L."/>
            <person name="Alfaro M."/>
            <person name="Sun H."/>
            <person name="Tritt A."/>
            <person name="Yoshinaga Y."/>
            <person name="Zwiers L.-H."/>
            <person name="Turgeon B."/>
            <person name="Goodwin S."/>
            <person name="Spatafora J."/>
            <person name="Crous P."/>
            <person name="Grigoriev I."/>
        </authorList>
    </citation>
    <scope>NUCLEOTIDE SEQUENCE</scope>
    <source>
        <strain evidence="12">CBS 101060</strain>
    </source>
</reference>
<gene>
    <name evidence="12" type="ORF">M501DRAFT_1017280</name>
</gene>
<evidence type="ECO:0000313" key="12">
    <source>
        <dbReference type="EMBL" id="KAF2838261.1"/>
    </source>
</evidence>
<dbReference type="PANTHER" id="PTHR43550">
    <property type="entry name" value="3-KETODIHYDROSPHINGOSINE REDUCTASE"/>
    <property type="match status" value="1"/>
</dbReference>
<comment type="catalytic activity">
    <reaction evidence="11">
        <text>sphinganine + NADP(+) = 3-oxosphinganine + NADPH + H(+)</text>
        <dbReference type="Rhea" id="RHEA:22640"/>
        <dbReference type="ChEBI" id="CHEBI:15378"/>
        <dbReference type="ChEBI" id="CHEBI:57783"/>
        <dbReference type="ChEBI" id="CHEBI:57817"/>
        <dbReference type="ChEBI" id="CHEBI:58299"/>
        <dbReference type="ChEBI" id="CHEBI:58349"/>
        <dbReference type="EC" id="1.1.1.102"/>
    </reaction>
    <physiologicalReaction direction="right-to-left" evidence="11">
        <dbReference type="Rhea" id="RHEA:22642"/>
    </physiologicalReaction>
</comment>
<dbReference type="GO" id="GO:0030148">
    <property type="term" value="P:sphingolipid biosynthetic process"/>
    <property type="evidence" value="ECO:0007669"/>
    <property type="project" value="InterPro"/>
</dbReference>
<dbReference type="GO" id="GO:0005789">
    <property type="term" value="C:endoplasmic reticulum membrane"/>
    <property type="evidence" value="ECO:0007669"/>
    <property type="project" value="TreeGrafter"/>
</dbReference>
<keyword evidence="4" id="KW-0256">Endoplasmic reticulum</keyword>
<dbReference type="CDD" id="cd08939">
    <property type="entry name" value="KDSR-like_SDR_c"/>
    <property type="match status" value="1"/>
</dbReference>
<evidence type="ECO:0000313" key="13">
    <source>
        <dbReference type="Proteomes" id="UP000799429"/>
    </source>
</evidence>
<dbReference type="AlphaFoldDB" id="A0A9P4S8X8"/>
<evidence type="ECO:0000256" key="3">
    <source>
        <dbReference type="ARBA" id="ARBA00004991"/>
    </source>
</evidence>
<evidence type="ECO:0000256" key="8">
    <source>
        <dbReference type="ARBA" id="ARBA00023098"/>
    </source>
</evidence>